<accession>A0ABW0X9U4</accession>
<dbReference type="Gene3D" id="3.40.109.10">
    <property type="entry name" value="NADH Oxidase"/>
    <property type="match status" value="1"/>
</dbReference>
<dbReference type="RefSeq" id="WP_380226939.1">
    <property type="nucleotide sequence ID" value="NZ_JBHSOF010000025.1"/>
</dbReference>
<sequence length="351" mass="38182">MTDLDRATTETTGATGATAATPLAGLSRVIGSAARAANAHNTQPWELRHGTDHIEVGWREEYALGPSDPTHRDLRLSLGTYIETLLIGAGAASVPVEFVPDYDAGLRRVGRIRPAERPYATSLLPADVNGRRVWRGAWAPDRVPDEVIAAAEQTAREAGFRIAAVPTAAVRPLLVRAYHWFFKDRGIAAELLAWSRLSPRHPKYHSDGLNDVMLVLNRAESALMNLLFAPAVYRALRPFGLERLLTVFTSGATKGDGTVLVLLGRGSDPSREVEAGRVVTRLWLGLYQQGVYVHPQSHVIDCPDTVGPLGEVCQADGDERPLVFFRVGIPAVDPAGRPQHPRREEAPAPSR</sequence>
<evidence type="ECO:0000313" key="1">
    <source>
        <dbReference type="EMBL" id="MFC5665251.1"/>
    </source>
</evidence>
<protein>
    <recommendedName>
        <fullName evidence="3">Nitroreductase domain-containing protein</fullName>
    </recommendedName>
</protein>
<dbReference type="InterPro" id="IPR000415">
    <property type="entry name" value="Nitroreductase-like"/>
</dbReference>
<evidence type="ECO:0008006" key="3">
    <source>
        <dbReference type="Google" id="ProtNLM"/>
    </source>
</evidence>
<organism evidence="1 2">
    <name type="scientific">Kitasatospora misakiensis</name>
    <dbReference type="NCBI Taxonomy" id="67330"/>
    <lineage>
        <taxon>Bacteria</taxon>
        <taxon>Bacillati</taxon>
        <taxon>Actinomycetota</taxon>
        <taxon>Actinomycetes</taxon>
        <taxon>Kitasatosporales</taxon>
        <taxon>Streptomycetaceae</taxon>
        <taxon>Kitasatospora</taxon>
    </lineage>
</organism>
<dbReference type="Proteomes" id="UP001595975">
    <property type="component" value="Unassembled WGS sequence"/>
</dbReference>
<gene>
    <name evidence="1" type="ORF">ACFP3U_19980</name>
</gene>
<evidence type="ECO:0000313" key="2">
    <source>
        <dbReference type="Proteomes" id="UP001595975"/>
    </source>
</evidence>
<proteinExistence type="predicted"/>
<comment type="caution">
    <text evidence="1">The sequence shown here is derived from an EMBL/GenBank/DDBJ whole genome shotgun (WGS) entry which is preliminary data.</text>
</comment>
<keyword evidence="2" id="KW-1185">Reference proteome</keyword>
<dbReference type="EMBL" id="JBHSOF010000025">
    <property type="protein sequence ID" value="MFC5665251.1"/>
    <property type="molecule type" value="Genomic_DNA"/>
</dbReference>
<name>A0ABW0X9U4_9ACTN</name>
<reference evidence="2" key="1">
    <citation type="journal article" date="2019" name="Int. J. Syst. Evol. Microbiol.">
        <title>The Global Catalogue of Microorganisms (GCM) 10K type strain sequencing project: providing services to taxonomists for standard genome sequencing and annotation.</title>
        <authorList>
            <consortium name="The Broad Institute Genomics Platform"/>
            <consortium name="The Broad Institute Genome Sequencing Center for Infectious Disease"/>
            <person name="Wu L."/>
            <person name="Ma J."/>
        </authorList>
    </citation>
    <scope>NUCLEOTIDE SEQUENCE [LARGE SCALE GENOMIC DNA]</scope>
    <source>
        <strain evidence="2">CGMCC 4.1437</strain>
    </source>
</reference>
<dbReference type="SUPFAM" id="SSF55469">
    <property type="entry name" value="FMN-dependent nitroreductase-like"/>
    <property type="match status" value="1"/>
</dbReference>